<dbReference type="GeneTree" id="ENSGT00940000158168"/>
<proteinExistence type="inferred from homology"/>
<evidence type="ECO:0000313" key="5">
    <source>
        <dbReference type="Proteomes" id="UP000694388"/>
    </source>
</evidence>
<dbReference type="Gene3D" id="2.30.39.10">
    <property type="entry name" value="Alpha-1-antitrypsin, domain 1"/>
    <property type="match status" value="1"/>
</dbReference>
<reference evidence="4" key="1">
    <citation type="submission" date="2025-08" db="UniProtKB">
        <authorList>
            <consortium name="Ensembl"/>
        </authorList>
    </citation>
    <scope>IDENTIFICATION</scope>
</reference>
<evidence type="ECO:0000256" key="1">
    <source>
        <dbReference type="ARBA" id="ARBA00009500"/>
    </source>
</evidence>
<dbReference type="Pfam" id="PF00079">
    <property type="entry name" value="Serpin"/>
    <property type="match status" value="1"/>
</dbReference>
<name>A0A8C4N150_EPTBU</name>
<dbReference type="AlphaFoldDB" id="A0A8C4N150"/>
<dbReference type="PROSITE" id="PS00284">
    <property type="entry name" value="SERPIN"/>
    <property type="match status" value="1"/>
</dbReference>
<dbReference type="InterPro" id="IPR000215">
    <property type="entry name" value="Serpin_fam"/>
</dbReference>
<dbReference type="GO" id="GO:0004867">
    <property type="term" value="F:serine-type endopeptidase inhibitor activity"/>
    <property type="evidence" value="ECO:0007669"/>
    <property type="project" value="InterPro"/>
</dbReference>
<dbReference type="Proteomes" id="UP000694388">
    <property type="component" value="Unplaced"/>
</dbReference>
<dbReference type="GO" id="GO:0005615">
    <property type="term" value="C:extracellular space"/>
    <property type="evidence" value="ECO:0007669"/>
    <property type="project" value="InterPro"/>
</dbReference>
<dbReference type="InterPro" id="IPR042185">
    <property type="entry name" value="Serpin_sf_2"/>
</dbReference>
<accession>A0A8C4N150</accession>
<protein>
    <submittedName>
        <fullName evidence="4">Serpin peptidase inhibitor, clade I (neuroserpin), member 1</fullName>
    </submittedName>
</protein>
<dbReference type="Gene3D" id="3.30.497.10">
    <property type="entry name" value="Antithrombin, subunit I, domain 2"/>
    <property type="match status" value="1"/>
</dbReference>
<dbReference type="PANTHER" id="PTHR11461:SF211">
    <property type="entry name" value="GH10112P-RELATED"/>
    <property type="match status" value="1"/>
</dbReference>
<dbReference type="InterPro" id="IPR023795">
    <property type="entry name" value="Serpin_CS"/>
</dbReference>
<reference evidence="4" key="2">
    <citation type="submission" date="2025-09" db="UniProtKB">
        <authorList>
            <consortium name="Ensembl"/>
        </authorList>
    </citation>
    <scope>IDENTIFICATION</scope>
</reference>
<dbReference type="InterPro" id="IPR042178">
    <property type="entry name" value="Serpin_sf_1"/>
</dbReference>
<dbReference type="Ensembl" id="ENSEBUT00000001177.1">
    <property type="protein sequence ID" value="ENSEBUP00000000868.1"/>
    <property type="gene ID" value="ENSEBUG00000000834.1"/>
</dbReference>
<dbReference type="SUPFAM" id="SSF56574">
    <property type="entry name" value="Serpins"/>
    <property type="match status" value="1"/>
</dbReference>
<dbReference type="PANTHER" id="PTHR11461">
    <property type="entry name" value="SERINE PROTEASE INHIBITOR, SERPIN"/>
    <property type="match status" value="1"/>
</dbReference>
<evidence type="ECO:0000256" key="2">
    <source>
        <dbReference type="RuleBase" id="RU000411"/>
    </source>
</evidence>
<sequence length="372" mass="40918">VCLVLVQHVRPMAIPASQPPSPASVTAPLAVATYGALRVVADTVDSNLLFSPLAVASSLGLVGLGARGRSKEQLQAALQMRSLNTGGFLKSGAGELRFATGLFVAAGLRPDEAFLRAAVALGNASVQSTDFAQPSKAARHVDQWLHARDSQLQSLDVSPTGQLVVVSALEFRGKWERAFLPELTHRFPFSCDDGTQIMVAMMFKQAEMLYGEVPEGQVLELEYAGSHLGLVLGLPRQDIPLVALEKQLHPRLLSDWPRRLKKQMVELYLPRYDLVSQCKPHFTSVQLLGLVSIQETSDLFVSRVMHRAFIEVNEEGNEAISRSSTMSRMAGYLYPQFIADHPFLFALRNRQTDAILLMGRLSRPQSMVHSEF</sequence>
<comment type="similarity">
    <text evidence="1 2">Belongs to the serpin family.</text>
</comment>
<dbReference type="InterPro" id="IPR036186">
    <property type="entry name" value="Serpin_sf"/>
</dbReference>
<dbReference type="SMART" id="SM00093">
    <property type="entry name" value="SERPIN"/>
    <property type="match status" value="1"/>
</dbReference>
<evidence type="ECO:0000313" key="4">
    <source>
        <dbReference type="Ensembl" id="ENSEBUP00000000868.1"/>
    </source>
</evidence>
<organism evidence="4 5">
    <name type="scientific">Eptatretus burgeri</name>
    <name type="common">Inshore hagfish</name>
    <dbReference type="NCBI Taxonomy" id="7764"/>
    <lineage>
        <taxon>Eukaryota</taxon>
        <taxon>Metazoa</taxon>
        <taxon>Chordata</taxon>
        <taxon>Craniata</taxon>
        <taxon>Vertebrata</taxon>
        <taxon>Cyclostomata</taxon>
        <taxon>Myxini</taxon>
        <taxon>Myxiniformes</taxon>
        <taxon>Myxinidae</taxon>
        <taxon>Eptatretinae</taxon>
        <taxon>Eptatretus</taxon>
    </lineage>
</organism>
<keyword evidence="5" id="KW-1185">Reference proteome</keyword>
<evidence type="ECO:0000259" key="3">
    <source>
        <dbReference type="SMART" id="SM00093"/>
    </source>
</evidence>
<dbReference type="OMA" id="WHARIET"/>
<feature type="domain" description="Serpin" evidence="3">
    <location>
        <begin position="31"/>
        <end position="364"/>
    </location>
</feature>
<dbReference type="InterPro" id="IPR023796">
    <property type="entry name" value="Serpin_dom"/>
</dbReference>